<dbReference type="PIRSF" id="PIRSF006250">
    <property type="entry name" value="NadC_ModD"/>
    <property type="match status" value="1"/>
</dbReference>
<evidence type="ECO:0000256" key="5">
    <source>
        <dbReference type="ARBA" id="ARBA00022642"/>
    </source>
</evidence>
<feature type="domain" description="Quinolinate phosphoribosyl transferase N-terminal" evidence="11">
    <location>
        <begin position="30"/>
        <end position="113"/>
    </location>
</feature>
<name>A0ABW3LRZ8_9GAMM</name>
<dbReference type="Proteomes" id="UP001597033">
    <property type="component" value="Unassembled WGS sequence"/>
</dbReference>
<dbReference type="RefSeq" id="WP_162376793.1">
    <property type="nucleotide sequence ID" value="NZ_JBHTKN010000001.1"/>
</dbReference>
<dbReference type="InterPro" id="IPR022412">
    <property type="entry name" value="Quinolinate_PRibosylTrfase_N"/>
</dbReference>
<dbReference type="SUPFAM" id="SSF51690">
    <property type="entry name" value="Nicotinate/Quinolinate PRTase C-terminal domain-like"/>
    <property type="match status" value="1"/>
</dbReference>
<dbReference type="Pfam" id="PF02749">
    <property type="entry name" value="QRPTase_N"/>
    <property type="match status" value="1"/>
</dbReference>
<keyword evidence="5" id="KW-0662">Pyridine nucleotide biosynthesis</keyword>
<dbReference type="Gene3D" id="3.90.1170.20">
    <property type="entry name" value="Quinolinate phosphoribosyl transferase, N-terminal domain"/>
    <property type="match status" value="1"/>
</dbReference>
<evidence type="ECO:0000256" key="9">
    <source>
        <dbReference type="PIRNR" id="PIRNR006250"/>
    </source>
</evidence>
<dbReference type="InterPro" id="IPR036068">
    <property type="entry name" value="Nicotinate_pribotase-like_C"/>
</dbReference>
<dbReference type="Pfam" id="PF01729">
    <property type="entry name" value="QRPTase_C"/>
    <property type="match status" value="1"/>
</dbReference>
<organism evidence="12 13">
    <name type="scientific">Pseudoxanthomonas kaohsiungensis</name>
    <dbReference type="NCBI Taxonomy" id="283923"/>
    <lineage>
        <taxon>Bacteria</taxon>
        <taxon>Pseudomonadati</taxon>
        <taxon>Pseudomonadota</taxon>
        <taxon>Gammaproteobacteria</taxon>
        <taxon>Lysobacterales</taxon>
        <taxon>Lysobacteraceae</taxon>
        <taxon>Pseudoxanthomonas</taxon>
    </lineage>
</organism>
<keyword evidence="13" id="KW-1185">Reference proteome</keyword>
<reference evidence="13" key="1">
    <citation type="journal article" date="2019" name="Int. J. Syst. Evol. Microbiol.">
        <title>The Global Catalogue of Microorganisms (GCM) 10K type strain sequencing project: providing services to taxonomists for standard genome sequencing and annotation.</title>
        <authorList>
            <consortium name="The Broad Institute Genomics Platform"/>
            <consortium name="The Broad Institute Genome Sequencing Center for Infectious Disease"/>
            <person name="Wu L."/>
            <person name="Ma J."/>
        </authorList>
    </citation>
    <scope>NUCLEOTIDE SEQUENCE [LARGE SCALE GENOMIC DNA]</scope>
    <source>
        <strain evidence="13">CCUG 55854</strain>
    </source>
</reference>
<dbReference type="PANTHER" id="PTHR32179:SF3">
    <property type="entry name" value="NICOTINATE-NUCLEOTIDE PYROPHOSPHORYLASE [CARBOXYLATING]"/>
    <property type="match status" value="1"/>
</dbReference>
<evidence type="ECO:0000256" key="4">
    <source>
        <dbReference type="ARBA" id="ARBA00011944"/>
    </source>
</evidence>
<dbReference type="InterPro" id="IPR027277">
    <property type="entry name" value="NadC/ModD"/>
</dbReference>
<evidence type="ECO:0000256" key="2">
    <source>
        <dbReference type="ARBA" id="ARBA00004893"/>
    </source>
</evidence>
<evidence type="ECO:0000256" key="1">
    <source>
        <dbReference type="ARBA" id="ARBA00003237"/>
    </source>
</evidence>
<dbReference type="SUPFAM" id="SSF54675">
    <property type="entry name" value="Nicotinate/Quinolinate PRTase N-terminal domain-like"/>
    <property type="match status" value="1"/>
</dbReference>
<sequence>MDRTAPAAPDPSLVLADVRRALAEDLGTGDVTAALLPDVPERAYLLCKEDAVIAGRPWFDACHRALDPDVAIDWSIGEGERVAAGTVLALLRGRSRALVSAERTALNFLQTLSGTATTTAAHVDAVRGTGTVVLDTRKTLPGLRLAQKYAVRAGGGANHRIGLYDAVMLKENHIRVAGTVAEAIARARAAQPGLPLIVEVETLDQLREALASGCDRILLDDFAADDRREAVRIARTAPFRGRIPLEVSGGVGLDGLRAIAADGVDFVSIGALTKHVRAIDLSMKLGPPPA</sequence>
<comment type="similarity">
    <text evidence="3 9">Belongs to the NadC/ModD family.</text>
</comment>
<comment type="pathway">
    <text evidence="2">Cofactor biosynthesis; NAD(+) biosynthesis; nicotinate D-ribonucleotide from quinolinate: step 1/1.</text>
</comment>
<comment type="function">
    <text evidence="1">Involved in the catabolism of quinolinic acid (QA).</text>
</comment>
<accession>A0ABW3LRZ8</accession>
<evidence type="ECO:0000256" key="7">
    <source>
        <dbReference type="ARBA" id="ARBA00022679"/>
    </source>
</evidence>
<evidence type="ECO:0000256" key="8">
    <source>
        <dbReference type="ARBA" id="ARBA00033102"/>
    </source>
</evidence>
<dbReference type="Gene3D" id="3.20.20.70">
    <property type="entry name" value="Aldolase class I"/>
    <property type="match status" value="1"/>
</dbReference>
<keyword evidence="7 9" id="KW-0808">Transferase</keyword>
<feature type="domain" description="Quinolinate phosphoribosyl transferase C-terminal" evidence="10">
    <location>
        <begin position="116"/>
        <end position="284"/>
    </location>
</feature>
<evidence type="ECO:0000259" key="11">
    <source>
        <dbReference type="Pfam" id="PF02749"/>
    </source>
</evidence>
<dbReference type="CDD" id="cd01572">
    <property type="entry name" value="QPRTase"/>
    <property type="match status" value="1"/>
</dbReference>
<evidence type="ECO:0000313" key="13">
    <source>
        <dbReference type="Proteomes" id="UP001597033"/>
    </source>
</evidence>
<evidence type="ECO:0000313" key="12">
    <source>
        <dbReference type="EMBL" id="MFD1041151.1"/>
    </source>
</evidence>
<dbReference type="PANTHER" id="PTHR32179">
    <property type="entry name" value="NICOTINATE-NUCLEOTIDE PYROPHOSPHORYLASE [CARBOXYLATING]"/>
    <property type="match status" value="1"/>
</dbReference>
<evidence type="ECO:0000259" key="10">
    <source>
        <dbReference type="Pfam" id="PF01729"/>
    </source>
</evidence>
<dbReference type="GO" id="GO:0004514">
    <property type="term" value="F:nicotinate-nucleotide diphosphorylase (carboxylating) activity"/>
    <property type="evidence" value="ECO:0007669"/>
    <property type="project" value="UniProtKB-EC"/>
</dbReference>
<protein>
    <recommendedName>
        <fullName evidence="4">nicotinate-nucleotide diphosphorylase (carboxylating)</fullName>
        <ecNumber evidence="4">2.4.2.19</ecNumber>
    </recommendedName>
    <alternativeName>
        <fullName evidence="8">Quinolinate phosphoribosyltransferase [decarboxylating]</fullName>
    </alternativeName>
</protein>
<comment type="caution">
    <text evidence="12">The sequence shown here is derived from an EMBL/GenBank/DDBJ whole genome shotgun (WGS) entry which is preliminary data.</text>
</comment>
<dbReference type="InterPro" id="IPR013785">
    <property type="entry name" value="Aldolase_TIM"/>
</dbReference>
<evidence type="ECO:0000256" key="3">
    <source>
        <dbReference type="ARBA" id="ARBA00009400"/>
    </source>
</evidence>
<evidence type="ECO:0000256" key="6">
    <source>
        <dbReference type="ARBA" id="ARBA00022676"/>
    </source>
</evidence>
<dbReference type="NCBIfam" id="TIGR00078">
    <property type="entry name" value="nadC"/>
    <property type="match status" value="1"/>
</dbReference>
<dbReference type="InterPro" id="IPR004393">
    <property type="entry name" value="NadC"/>
</dbReference>
<proteinExistence type="inferred from homology"/>
<dbReference type="InterPro" id="IPR002638">
    <property type="entry name" value="Quinolinate_PRibosylTrfase_C"/>
</dbReference>
<gene>
    <name evidence="12" type="primary">nadC</name>
    <name evidence="12" type="ORF">ACFQ2N_02140</name>
</gene>
<dbReference type="InterPro" id="IPR037128">
    <property type="entry name" value="Quinolinate_PRibosylTase_N_sf"/>
</dbReference>
<dbReference type="EC" id="2.4.2.19" evidence="4"/>
<dbReference type="EMBL" id="JBHTKN010000001">
    <property type="protein sequence ID" value="MFD1041151.1"/>
    <property type="molecule type" value="Genomic_DNA"/>
</dbReference>
<keyword evidence="6 9" id="KW-0328">Glycosyltransferase</keyword>